<dbReference type="AlphaFoldDB" id="A0A2H6K8W3"/>
<dbReference type="Proteomes" id="UP000236319">
    <property type="component" value="Unassembled WGS sequence"/>
</dbReference>
<dbReference type="GO" id="GO:0180022">
    <property type="term" value="C:RQC-trigger complex"/>
    <property type="evidence" value="ECO:0007669"/>
    <property type="project" value="InterPro"/>
</dbReference>
<sequence>METAPKGLVVYRKKELTDDGFYSVARKPSKKEAKVEGAKQKGADKTDVAKERKACGCGGSWHKCFSNCMGCGRILCVNEGEGPCFHCGTHVFSASELHKVPKEHAEDPEFQQAMELRKRLLALDSDYSNEALKVHDLHTDWFREANSVYNENAAYALEQYYKEEAAKREEAEIRRYDLDLGSGTIASAAPRKK</sequence>
<evidence type="ECO:0000313" key="3">
    <source>
        <dbReference type="Proteomes" id="UP000236319"/>
    </source>
</evidence>
<dbReference type="VEuPathDB" id="PiroplasmaDB:BOVATA_009270"/>
<dbReference type="GO" id="GO:0008270">
    <property type="term" value="F:zinc ion binding"/>
    <property type="evidence" value="ECO:0007669"/>
    <property type="project" value="InterPro"/>
</dbReference>
<dbReference type="InterPro" id="IPR039128">
    <property type="entry name" value="TRIP4-like"/>
</dbReference>
<reference evidence="2 3" key="1">
    <citation type="journal article" date="2017" name="BMC Genomics">
        <title>Whole-genome assembly of Babesia ovata and comparative genomics between closely related pathogens.</title>
        <authorList>
            <person name="Yamagishi J."/>
            <person name="Asada M."/>
            <person name="Hakimi H."/>
            <person name="Tanaka T.Q."/>
            <person name="Sugimoto C."/>
            <person name="Kawazu S."/>
        </authorList>
    </citation>
    <scope>NUCLEOTIDE SEQUENCE [LARGE SCALE GENOMIC DNA]</scope>
    <source>
        <strain evidence="2 3">Miyake</strain>
    </source>
</reference>
<dbReference type="GeneID" id="39873204"/>
<name>A0A2H6K8W3_9APIC</name>
<accession>A0A2H6K8W3</accession>
<dbReference type="GO" id="GO:0005634">
    <property type="term" value="C:nucleus"/>
    <property type="evidence" value="ECO:0007669"/>
    <property type="project" value="InterPro"/>
</dbReference>
<dbReference type="OrthoDB" id="338816at2759"/>
<evidence type="ECO:0000259" key="1">
    <source>
        <dbReference type="Pfam" id="PF06221"/>
    </source>
</evidence>
<keyword evidence="3" id="KW-1185">Reference proteome</keyword>
<protein>
    <submittedName>
        <fullName evidence="2">Zinc finger C2HC5-type domain-containing protein</fullName>
    </submittedName>
</protein>
<dbReference type="InterPro" id="IPR009349">
    <property type="entry name" value="TRIP4/RQT4_C2HC5_Znf"/>
</dbReference>
<dbReference type="EMBL" id="BDSA01000001">
    <property type="protein sequence ID" value="GBE59434.1"/>
    <property type="molecule type" value="Genomic_DNA"/>
</dbReference>
<dbReference type="PANTHER" id="PTHR12963">
    <property type="entry name" value="THYROID RECEPTOR INTERACTING PROTEIN RELATED"/>
    <property type="match status" value="1"/>
</dbReference>
<organism evidence="2 3">
    <name type="scientific">Babesia ovata</name>
    <dbReference type="NCBI Taxonomy" id="189622"/>
    <lineage>
        <taxon>Eukaryota</taxon>
        <taxon>Sar</taxon>
        <taxon>Alveolata</taxon>
        <taxon>Apicomplexa</taxon>
        <taxon>Aconoidasida</taxon>
        <taxon>Piroplasmida</taxon>
        <taxon>Babesiidae</taxon>
        <taxon>Babesia</taxon>
    </lineage>
</organism>
<dbReference type="RefSeq" id="XP_028865677.1">
    <property type="nucleotide sequence ID" value="XM_029009844.1"/>
</dbReference>
<dbReference type="GO" id="GO:0072344">
    <property type="term" value="P:rescue of stalled ribosome"/>
    <property type="evidence" value="ECO:0007669"/>
    <property type="project" value="InterPro"/>
</dbReference>
<feature type="domain" description="TRIP4/RQT4 C2HC5-type zinc finger" evidence="1">
    <location>
        <begin position="52"/>
        <end position="99"/>
    </location>
</feature>
<comment type="caution">
    <text evidence="2">The sequence shown here is derived from an EMBL/GenBank/DDBJ whole genome shotgun (WGS) entry which is preliminary data.</text>
</comment>
<evidence type="ECO:0000313" key="2">
    <source>
        <dbReference type="EMBL" id="GBE59434.1"/>
    </source>
</evidence>
<dbReference type="GO" id="GO:0045893">
    <property type="term" value="P:positive regulation of DNA-templated transcription"/>
    <property type="evidence" value="ECO:0007669"/>
    <property type="project" value="TreeGrafter"/>
</dbReference>
<dbReference type="Pfam" id="PF06221">
    <property type="entry name" value="zf-C2HC5"/>
    <property type="match status" value="1"/>
</dbReference>
<gene>
    <name evidence="2" type="ORF">BOVATA_009270</name>
</gene>
<dbReference type="PANTHER" id="PTHR12963:SF4">
    <property type="entry name" value="ACTIVATING SIGNAL COINTEGRATOR 1"/>
    <property type="match status" value="1"/>
</dbReference>
<proteinExistence type="predicted"/>